<evidence type="ECO:0000313" key="3">
    <source>
        <dbReference type="Proteomes" id="UP000253970"/>
    </source>
</evidence>
<feature type="transmembrane region" description="Helical" evidence="1">
    <location>
        <begin position="228"/>
        <end position="251"/>
    </location>
</feature>
<feature type="transmembrane region" description="Helical" evidence="1">
    <location>
        <begin position="200"/>
        <end position="221"/>
    </location>
</feature>
<feature type="transmembrane region" description="Helical" evidence="1">
    <location>
        <begin position="38"/>
        <end position="56"/>
    </location>
</feature>
<organism evidence="2 3">
    <name type="scientific">Eggerthella lenta</name>
    <name type="common">Eubacterium lentum</name>
    <dbReference type="NCBI Taxonomy" id="84112"/>
    <lineage>
        <taxon>Bacteria</taxon>
        <taxon>Bacillati</taxon>
        <taxon>Actinomycetota</taxon>
        <taxon>Coriobacteriia</taxon>
        <taxon>Eggerthellales</taxon>
        <taxon>Eggerthellaceae</taxon>
        <taxon>Eggerthella</taxon>
    </lineage>
</organism>
<dbReference type="GO" id="GO:0016020">
    <property type="term" value="C:membrane"/>
    <property type="evidence" value="ECO:0007669"/>
    <property type="project" value="InterPro"/>
</dbReference>
<feature type="transmembrane region" description="Helical" evidence="1">
    <location>
        <begin position="6"/>
        <end position="26"/>
    </location>
</feature>
<dbReference type="GO" id="GO:0019645">
    <property type="term" value="P:anaerobic electron transport chain"/>
    <property type="evidence" value="ECO:0007669"/>
    <property type="project" value="InterPro"/>
</dbReference>
<dbReference type="Pfam" id="PF04976">
    <property type="entry name" value="DmsC"/>
    <property type="match status" value="1"/>
</dbReference>
<accession>A0A369MGS4</accession>
<evidence type="ECO:0000256" key="1">
    <source>
        <dbReference type="SAM" id="Phobius"/>
    </source>
</evidence>
<dbReference type="RefSeq" id="WP_114533995.1">
    <property type="nucleotide sequence ID" value="NZ_PPTU01000012.1"/>
</dbReference>
<name>A0A369MGS4_EGGLN</name>
<dbReference type="Proteomes" id="UP000253970">
    <property type="component" value="Unassembled WGS sequence"/>
</dbReference>
<dbReference type="InterPro" id="IPR007059">
    <property type="entry name" value="DmsC"/>
</dbReference>
<dbReference type="AlphaFoldDB" id="A0A369MGS4"/>
<proteinExistence type="predicted"/>
<comment type="caution">
    <text evidence="2">The sequence shown here is derived from an EMBL/GenBank/DDBJ whole genome shotgun (WGS) entry which is preliminary data.</text>
</comment>
<feature type="transmembrane region" description="Helical" evidence="1">
    <location>
        <begin position="134"/>
        <end position="157"/>
    </location>
</feature>
<feature type="transmembrane region" description="Helical" evidence="1">
    <location>
        <begin position="76"/>
        <end position="96"/>
    </location>
</feature>
<reference evidence="2 3" key="1">
    <citation type="journal article" date="2018" name="Elife">
        <title>Discovery and characterization of a prevalent human gut bacterial enzyme sufficient for the inactivation of a family of plant toxins.</title>
        <authorList>
            <person name="Koppel N."/>
            <person name="Bisanz J.E."/>
            <person name="Pandelia M.E."/>
            <person name="Turnbaugh P.J."/>
            <person name="Balskus E.P."/>
        </authorList>
    </citation>
    <scope>NUCLEOTIDE SEQUENCE [LARGE SCALE GENOMIC DNA]</scope>
    <source>
        <strain evidence="2 3">W1 BHI 6</strain>
    </source>
</reference>
<dbReference type="EMBL" id="PPTU01000012">
    <property type="protein sequence ID" value="RDB69779.1"/>
    <property type="molecule type" value="Genomic_DNA"/>
</dbReference>
<sequence length="260" mass="27032">MDIQWPLAVFTLLTGLAGWTFFFVGLNEFTKKSKQDGFVVGIASIVFLAIGSLASVLHLSHPDRIMNALSHPTSGIFTEFVLVMLLGVSILAYVVCLKRGWKGAVKAFAVLGMVFGVLISFMAGYSYIMAGREAWDTVLLPTAYLGTAIPMGAALYWALATRGGEPAPFAAVCTAAGGGAALLATLAYALAAGVFSGEGLAYVCLCLCCSGAIPLVCGLMGRGGSKPALAWAALVAALVGGLVFRIMMWIVGSGFYGFFG</sequence>
<gene>
    <name evidence="2" type="ORF">C1875_09025</name>
</gene>
<protein>
    <submittedName>
        <fullName evidence="2">DMSO reductase</fullName>
    </submittedName>
</protein>
<keyword evidence="1" id="KW-0812">Transmembrane</keyword>
<keyword evidence="1" id="KW-0472">Membrane</keyword>
<evidence type="ECO:0000313" key="2">
    <source>
        <dbReference type="EMBL" id="RDB69779.1"/>
    </source>
</evidence>
<feature type="transmembrane region" description="Helical" evidence="1">
    <location>
        <begin position="169"/>
        <end position="194"/>
    </location>
</feature>
<feature type="transmembrane region" description="Helical" evidence="1">
    <location>
        <begin position="108"/>
        <end position="128"/>
    </location>
</feature>
<keyword evidence="1" id="KW-1133">Transmembrane helix</keyword>